<gene>
    <name evidence="1" type="ORF">OPV22_008707</name>
</gene>
<reference evidence="1 2" key="1">
    <citation type="submission" date="2022-12" db="EMBL/GenBank/DDBJ databases">
        <title>Chromosome-scale assembly of the Ensete ventricosum genome.</title>
        <authorList>
            <person name="Dussert Y."/>
            <person name="Stocks J."/>
            <person name="Wendawek A."/>
            <person name="Woldeyes F."/>
            <person name="Nichols R.A."/>
            <person name="Borrell J.S."/>
        </authorList>
    </citation>
    <scope>NUCLEOTIDE SEQUENCE [LARGE SCALE GENOMIC DNA]</scope>
    <source>
        <strain evidence="2">cv. Maze</strain>
        <tissue evidence="1">Seeds</tissue>
    </source>
</reference>
<protein>
    <submittedName>
        <fullName evidence="1">Uncharacterized protein</fullName>
    </submittedName>
</protein>
<dbReference type="Proteomes" id="UP001222027">
    <property type="component" value="Unassembled WGS sequence"/>
</dbReference>
<evidence type="ECO:0000313" key="2">
    <source>
        <dbReference type="Proteomes" id="UP001222027"/>
    </source>
</evidence>
<dbReference type="EMBL" id="JAQQAF010000003">
    <property type="protein sequence ID" value="KAJ8498155.1"/>
    <property type="molecule type" value="Genomic_DNA"/>
</dbReference>
<comment type="caution">
    <text evidence="1">The sequence shown here is derived from an EMBL/GenBank/DDBJ whole genome shotgun (WGS) entry which is preliminary data.</text>
</comment>
<evidence type="ECO:0000313" key="1">
    <source>
        <dbReference type="EMBL" id="KAJ8498155.1"/>
    </source>
</evidence>
<dbReference type="AlphaFoldDB" id="A0AAV8PXE1"/>
<organism evidence="1 2">
    <name type="scientific">Ensete ventricosum</name>
    <name type="common">Abyssinian banana</name>
    <name type="synonym">Musa ensete</name>
    <dbReference type="NCBI Taxonomy" id="4639"/>
    <lineage>
        <taxon>Eukaryota</taxon>
        <taxon>Viridiplantae</taxon>
        <taxon>Streptophyta</taxon>
        <taxon>Embryophyta</taxon>
        <taxon>Tracheophyta</taxon>
        <taxon>Spermatophyta</taxon>
        <taxon>Magnoliopsida</taxon>
        <taxon>Liliopsida</taxon>
        <taxon>Zingiberales</taxon>
        <taxon>Musaceae</taxon>
        <taxon>Ensete</taxon>
    </lineage>
</organism>
<accession>A0AAV8PXE1</accession>
<keyword evidence="2" id="KW-1185">Reference proteome</keyword>
<proteinExistence type="predicted"/>
<name>A0AAV8PXE1_ENSVE</name>
<sequence>MLRSPPPVLASLATIGLSLPLSRCLIGSPSLSSSGSLPKVPRVFLARFYSLAGTKGATNIFKSRSLSILANQSSVLAPEVSAKAEEIPLLTAVKGNKRCLD</sequence>